<dbReference type="CDD" id="cd10230">
    <property type="entry name" value="ASKHA_NBD_HSP70_HYOU1"/>
    <property type="match status" value="1"/>
</dbReference>
<reference evidence="9 10" key="1">
    <citation type="journal article" date="2008" name="Nature">
        <title>The genome of the choanoflagellate Monosiga brevicollis and the origin of metazoans.</title>
        <authorList>
            <consortium name="JGI Sequencing"/>
            <person name="King N."/>
            <person name="Westbrook M.J."/>
            <person name="Young S.L."/>
            <person name="Kuo A."/>
            <person name="Abedin M."/>
            <person name="Chapman J."/>
            <person name="Fairclough S."/>
            <person name="Hellsten U."/>
            <person name="Isogai Y."/>
            <person name="Letunic I."/>
            <person name="Marr M."/>
            <person name="Pincus D."/>
            <person name="Putnam N."/>
            <person name="Rokas A."/>
            <person name="Wright K.J."/>
            <person name="Zuzow R."/>
            <person name="Dirks W."/>
            <person name="Good M."/>
            <person name="Goodstein D."/>
            <person name="Lemons D."/>
            <person name="Li W."/>
            <person name="Lyons J.B."/>
            <person name="Morris A."/>
            <person name="Nichols S."/>
            <person name="Richter D.J."/>
            <person name="Salamov A."/>
            <person name="Bork P."/>
            <person name="Lim W.A."/>
            <person name="Manning G."/>
            <person name="Miller W.T."/>
            <person name="McGinnis W."/>
            <person name="Shapiro H."/>
            <person name="Tjian R."/>
            <person name="Grigoriev I.V."/>
            <person name="Rokhsar D."/>
        </authorList>
    </citation>
    <scope>NUCLEOTIDE SEQUENCE [LARGE SCALE GENOMIC DNA]</scope>
    <source>
        <strain evidence="10">MX1 / ATCC 50154</strain>
    </source>
</reference>
<evidence type="ECO:0000256" key="6">
    <source>
        <dbReference type="ARBA" id="ARBA00022840"/>
    </source>
</evidence>
<dbReference type="GeneID" id="5888657"/>
<keyword evidence="5" id="KW-0256">Endoplasmic reticulum</keyword>
<dbReference type="RefSeq" id="XP_001743018.1">
    <property type="nucleotide sequence ID" value="XM_001742966.1"/>
</dbReference>
<dbReference type="FunFam" id="3.90.640.10:FF:000021">
    <property type="entry name" value="Heat shock protein 14"/>
    <property type="match status" value="1"/>
</dbReference>
<name>A9US78_MONBE</name>
<dbReference type="GO" id="GO:0005788">
    <property type="term" value="C:endoplasmic reticulum lumen"/>
    <property type="evidence" value="ECO:0007669"/>
    <property type="project" value="UniProtKB-SubCell"/>
</dbReference>
<dbReference type="PANTHER" id="PTHR45639">
    <property type="entry name" value="HSC70CB, ISOFORM G-RELATED"/>
    <property type="match status" value="1"/>
</dbReference>
<dbReference type="FunFam" id="3.30.420.40:FF:000171">
    <property type="entry name" value="Heat shock 70 kDa protein 4"/>
    <property type="match status" value="1"/>
</dbReference>
<proteinExistence type="inferred from homology"/>
<dbReference type="eggNOG" id="KOG0104">
    <property type="taxonomic scope" value="Eukaryota"/>
</dbReference>
<evidence type="ECO:0000256" key="7">
    <source>
        <dbReference type="ARBA" id="ARBA00023186"/>
    </source>
</evidence>
<dbReference type="SUPFAM" id="SSF53067">
    <property type="entry name" value="Actin-like ATPase domain"/>
    <property type="match status" value="2"/>
</dbReference>
<dbReference type="GO" id="GO:0005524">
    <property type="term" value="F:ATP binding"/>
    <property type="evidence" value="ECO:0007669"/>
    <property type="project" value="UniProtKB-KW"/>
</dbReference>
<dbReference type="Pfam" id="PF00012">
    <property type="entry name" value="HSP70"/>
    <property type="match status" value="1"/>
</dbReference>
<dbReference type="InterPro" id="IPR013126">
    <property type="entry name" value="Hsp_70_fam"/>
</dbReference>
<evidence type="ECO:0000256" key="2">
    <source>
        <dbReference type="ARBA" id="ARBA00007381"/>
    </source>
</evidence>
<dbReference type="STRING" id="81824.A9US78"/>
<keyword evidence="6" id="KW-0067">ATP-binding</keyword>
<comment type="subcellular location">
    <subcellularLocation>
        <location evidence="1">Endoplasmic reticulum lumen</location>
    </subcellularLocation>
</comment>
<keyword evidence="10" id="KW-1185">Reference proteome</keyword>
<protein>
    <submittedName>
        <fullName evidence="9">Uncharacterized protein</fullName>
    </submittedName>
</protein>
<dbReference type="PRINTS" id="PR00301">
    <property type="entry name" value="HEATSHOCK70"/>
</dbReference>
<keyword evidence="7" id="KW-0143">Chaperone</keyword>
<dbReference type="EMBL" id="CH991544">
    <property type="protein sequence ID" value="EDQ91732.1"/>
    <property type="molecule type" value="Genomic_DNA"/>
</dbReference>
<evidence type="ECO:0000256" key="5">
    <source>
        <dbReference type="ARBA" id="ARBA00022824"/>
    </source>
</evidence>
<dbReference type="InParanoid" id="A9US78"/>
<organism evidence="9 10">
    <name type="scientific">Monosiga brevicollis</name>
    <name type="common">Choanoflagellate</name>
    <dbReference type="NCBI Taxonomy" id="81824"/>
    <lineage>
        <taxon>Eukaryota</taxon>
        <taxon>Choanoflagellata</taxon>
        <taxon>Craspedida</taxon>
        <taxon>Salpingoecidae</taxon>
        <taxon>Monosiga</taxon>
    </lineage>
</organism>
<dbReference type="OMA" id="IRMRAAC"/>
<dbReference type="Gene3D" id="3.30.30.30">
    <property type="match status" value="1"/>
</dbReference>
<dbReference type="PANTHER" id="PTHR45639:SF3">
    <property type="entry name" value="HYPOXIA UP-REGULATED PROTEIN 1"/>
    <property type="match status" value="1"/>
</dbReference>
<dbReference type="Gene3D" id="3.30.420.40">
    <property type="match status" value="2"/>
</dbReference>
<evidence type="ECO:0000256" key="1">
    <source>
        <dbReference type="ARBA" id="ARBA00004319"/>
    </source>
</evidence>
<feature type="chain" id="PRO_5002742347" evidence="8">
    <location>
        <begin position="24"/>
        <end position="405"/>
    </location>
</feature>
<evidence type="ECO:0000256" key="4">
    <source>
        <dbReference type="ARBA" id="ARBA00022741"/>
    </source>
</evidence>
<comment type="similarity">
    <text evidence="2">Belongs to the heat shock protein 70 family.</text>
</comment>
<dbReference type="GO" id="GO:0140662">
    <property type="term" value="F:ATP-dependent protein folding chaperone"/>
    <property type="evidence" value="ECO:0007669"/>
    <property type="project" value="InterPro"/>
</dbReference>
<evidence type="ECO:0000256" key="8">
    <source>
        <dbReference type="SAM" id="SignalP"/>
    </source>
</evidence>
<sequence>MMWRAAMVAAMVLLLSAVQPAEAGIATVAIDFGSEWIKMALVKPGTPMDIVLNRPLSHDKLRVLTVRSESKRKTANVVALRKGERTFGNDALNTAIKYPKTGFRYLSLLLGQRMDSPAVKEYQLMFPEHKLEALPGHNTVAFRLDEDTLYPVEELVAMILEHANELASEYAEQPISSHIIIIPPFFSQAERRALLSAAELAGLNVLRLMSSSVATGLNYGVFRRKEFNATEQHILFYDIGSTNTIASVGTFSQVKDKSSKVPQVQIKGVGYDRLLGGFQWDRLLQQHLLKAFRAQHGSKLKGDPGANPRALAKLLKEAQRVKTILSANTETFAQIEGLFEERDFKCKVTRDELEAMAAHLYPRVLKPVETALAAANLTLDQLTNLIIIGGGVRMPKIQDILVALR</sequence>
<accession>A9US78</accession>
<evidence type="ECO:0000313" key="9">
    <source>
        <dbReference type="EMBL" id="EDQ91732.1"/>
    </source>
</evidence>
<dbReference type="FunFam" id="3.30.30.30:FF:000004">
    <property type="entry name" value="hypoxia up-regulated protein 1"/>
    <property type="match status" value="1"/>
</dbReference>
<dbReference type="InterPro" id="IPR043129">
    <property type="entry name" value="ATPase_NBD"/>
</dbReference>
<keyword evidence="3 8" id="KW-0732">Signal</keyword>
<dbReference type="Gene3D" id="3.90.640.10">
    <property type="entry name" value="Actin, Chain A, domain 4"/>
    <property type="match status" value="1"/>
</dbReference>
<dbReference type="KEGG" id="mbr:MONBRDRAFT_31181"/>
<keyword evidence="4" id="KW-0547">Nucleotide-binding</keyword>
<evidence type="ECO:0000313" key="10">
    <source>
        <dbReference type="Proteomes" id="UP000001357"/>
    </source>
</evidence>
<gene>
    <name evidence="9" type="ORF">MONBRDRAFT_31181</name>
</gene>
<dbReference type="AlphaFoldDB" id="A9US78"/>
<feature type="signal peptide" evidence="8">
    <location>
        <begin position="1"/>
        <end position="23"/>
    </location>
</feature>
<dbReference type="Proteomes" id="UP000001357">
    <property type="component" value="Unassembled WGS sequence"/>
</dbReference>
<evidence type="ECO:0000256" key="3">
    <source>
        <dbReference type="ARBA" id="ARBA00022729"/>
    </source>
</evidence>